<dbReference type="Proteomes" id="UP000314294">
    <property type="component" value="Unassembled WGS sequence"/>
</dbReference>
<accession>A0A4Z2FUF6</accession>
<gene>
    <name evidence="1" type="ORF">EYF80_045028</name>
</gene>
<dbReference type="EMBL" id="SRLO01000885">
    <property type="protein sequence ID" value="TNN44779.1"/>
    <property type="molecule type" value="Genomic_DNA"/>
</dbReference>
<sequence length="100" mass="10998">MPSTETASRKKLSLCLFSELSDRFALFLNKSVKSCRRTGQEVKCCAAGQTHGTVELGEFGLQHVELQVPPVHGPALRLVTHCGQNHRRREDHGRPAHGPG</sequence>
<dbReference type="AlphaFoldDB" id="A0A4Z2FUF6"/>
<reference evidence="1 2" key="1">
    <citation type="submission" date="2019-03" db="EMBL/GenBank/DDBJ databases">
        <title>First draft genome of Liparis tanakae, snailfish: a comprehensive survey of snailfish specific genes.</title>
        <authorList>
            <person name="Kim W."/>
            <person name="Song I."/>
            <person name="Jeong J.-H."/>
            <person name="Kim D."/>
            <person name="Kim S."/>
            <person name="Ryu S."/>
            <person name="Song J.Y."/>
            <person name="Lee S.K."/>
        </authorList>
    </citation>
    <scope>NUCLEOTIDE SEQUENCE [LARGE SCALE GENOMIC DNA]</scope>
    <source>
        <tissue evidence="1">Muscle</tissue>
    </source>
</reference>
<keyword evidence="2" id="KW-1185">Reference proteome</keyword>
<comment type="caution">
    <text evidence="1">The sequence shown here is derived from an EMBL/GenBank/DDBJ whole genome shotgun (WGS) entry which is preliminary data.</text>
</comment>
<protein>
    <submittedName>
        <fullName evidence="1">Uncharacterized protein</fullName>
    </submittedName>
</protein>
<evidence type="ECO:0000313" key="1">
    <source>
        <dbReference type="EMBL" id="TNN44779.1"/>
    </source>
</evidence>
<proteinExistence type="predicted"/>
<organism evidence="1 2">
    <name type="scientific">Liparis tanakae</name>
    <name type="common">Tanaka's snailfish</name>
    <dbReference type="NCBI Taxonomy" id="230148"/>
    <lineage>
        <taxon>Eukaryota</taxon>
        <taxon>Metazoa</taxon>
        <taxon>Chordata</taxon>
        <taxon>Craniata</taxon>
        <taxon>Vertebrata</taxon>
        <taxon>Euteleostomi</taxon>
        <taxon>Actinopterygii</taxon>
        <taxon>Neopterygii</taxon>
        <taxon>Teleostei</taxon>
        <taxon>Neoteleostei</taxon>
        <taxon>Acanthomorphata</taxon>
        <taxon>Eupercaria</taxon>
        <taxon>Perciformes</taxon>
        <taxon>Cottioidei</taxon>
        <taxon>Cottales</taxon>
        <taxon>Liparidae</taxon>
        <taxon>Liparis</taxon>
    </lineage>
</organism>
<evidence type="ECO:0000313" key="2">
    <source>
        <dbReference type="Proteomes" id="UP000314294"/>
    </source>
</evidence>
<name>A0A4Z2FUF6_9TELE</name>